<evidence type="ECO:0000313" key="6">
    <source>
        <dbReference type="EMBL" id="VFU00788.1"/>
    </source>
</evidence>
<evidence type="ECO:0000313" key="5">
    <source>
        <dbReference type="EMBL" id="VFT80635.1"/>
    </source>
</evidence>
<dbReference type="Proteomes" id="UP000332933">
    <property type="component" value="Unassembled WGS sequence"/>
</dbReference>
<keyword evidence="7" id="KW-1185">Reference proteome</keyword>
<evidence type="ECO:0000313" key="4">
    <source>
        <dbReference type="EMBL" id="VFT80615.1"/>
    </source>
</evidence>
<dbReference type="InterPro" id="IPR052050">
    <property type="entry name" value="SecEffector_AnkRepeat"/>
</dbReference>
<dbReference type="EMBL" id="CAADRA010007388">
    <property type="protein sequence ID" value="VFU00788.1"/>
    <property type="molecule type" value="Genomic_DNA"/>
</dbReference>
<evidence type="ECO:0000313" key="3">
    <source>
        <dbReference type="EMBL" id="KAF0715301.1"/>
    </source>
</evidence>
<gene>
    <name evidence="6" type="primary">Aste57867_24146</name>
    <name evidence="4" type="synonym">Aste57867_3449</name>
    <name evidence="5" type="synonym">Aste57867_3469</name>
    <name evidence="2" type="ORF">As57867_003439</name>
    <name evidence="3" type="ORF">As57867_003459</name>
    <name evidence="1" type="ORF">As57867_024072</name>
    <name evidence="6" type="ORF">ASTE57867_24146</name>
    <name evidence="4" type="ORF">ASTE57867_3449</name>
    <name evidence="5" type="ORF">ASTE57867_3469</name>
</gene>
<reference evidence="6 7" key="1">
    <citation type="submission" date="2019-03" db="EMBL/GenBank/DDBJ databases">
        <authorList>
            <person name="Gaulin E."/>
            <person name="Dumas B."/>
        </authorList>
    </citation>
    <scope>NUCLEOTIDE SEQUENCE [LARGE SCALE GENOMIC DNA]</scope>
    <source>
        <strain evidence="6">CBS 568.67</strain>
    </source>
</reference>
<dbReference type="PANTHER" id="PTHR46586:SF3">
    <property type="entry name" value="ANKYRIN REPEAT-CONTAINING PROTEIN"/>
    <property type="match status" value="1"/>
</dbReference>
<evidence type="ECO:0000313" key="1">
    <source>
        <dbReference type="EMBL" id="KAF0683830.1"/>
    </source>
</evidence>
<accession>A0A485LPN7</accession>
<dbReference type="AlphaFoldDB" id="A0A485LPN7"/>
<evidence type="ECO:0000313" key="7">
    <source>
        <dbReference type="Proteomes" id="UP000332933"/>
    </source>
</evidence>
<dbReference type="EMBL" id="CAADRA010000606">
    <property type="protein sequence ID" value="VFT80635.1"/>
    <property type="molecule type" value="Genomic_DNA"/>
</dbReference>
<proteinExistence type="predicted"/>
<dbReference type="EMBL" id="CAADRA010000606">
    <property type="protein sequence ID" value="VFT80615.1"/>
    <property type="molecule type" value="Genomic_DNA"/>
</dbReference>
<sequence length="838" mass="95126">MPRLTTPEVFRFICQFQSSRLTNYDALMTRRLPRSLAKPVDQRRANRQLTPWLTHFGLVRLQLLASAVPALVPVVTEYASLHGRLDILDVMREIEPFTSTELYTLAAQGGHVHVLRYLDDLGYKYNLMDAAKRSATHGHVSVLQFFHQTYPLNRWMNVHAVESAAAAGHLNAMAWLFNMWPPFLDQEMLYKTQEKCLTMVIKRSSIMMALWLVHHMQDTGNIRAVVQVLLARKGPYGLFRELNELAAVSEVLAACPSSELIETLEVIFGHFSTLQHQDTVECRVVYNLCLVHAVTHGLGDLLCWLGVTRSMYPLDIHDVLHRQGEIAFQEAIQSENVQVVLFLKGYVDTGSNGPLNPAFERKILLDGVAWTPLAKYLLEDTTSHLTSWCKTAFGHGEKESQRVVEWIELLVARQDGGRVAVMGQLLVRMAQVDDVQPIFPQLYRTWEVLVQNTQEKQRVHQVCLKHGHASVVTCISITKALVVHAVTYFELAVLQQLYASSTACEMDPDKQEDFHVEMLTTAVAACRSDAIEWMVPTLIRPSNHVLAPLLQLGLSSGFDRPELLWTATSDDNSIQVVASLVQYCLVESIQLRFDMACCLNEEELKRDPSLRGRLGGKVHTRIKKLHVLINLASAKQDLFEQCIGGDPFVLLQLSMPAPNDELERATRTRQAAQDDESIPSMSTCIFLLLTRAASHWLDKQLHSTLPTGVESSLDDSMTWFDRLLGRDGGPVILLGRCLVQRRQSCKPRMGFRKHYALWRELLRTYIDRVLQNQQVHGAMLFQAILTGRVRMVKWLINRFDDQLVEVMEDAIVTAVSCEQESIARLLRRKLHHLHFNTS</sequence>
<dbReference type="OrthoDB" id="70387at2759"/>
<name>A0A485LPN7_9STRA</name>
<organism evidence="6 7">
    <name type="scientific">Aphanomyces stellatus</name>
    <dbReference type="NCBI Taxonomy" id="120398"/>
    <lineage>
        <taxon>Eukaryota</taxon>
        <taxon>Sar</taxon>
        <taxon>Stramenopiles</taxon>
        <taxon>Oomycota</taxon>
        <taxon>Saprolegniomycetes</taxon>
        <taxon>Saprolegniales</taxon>
        <taxon>Verrucalvaceae</taxon>
        <taxon>Aphanomyces</taxon>
    </lineage>
</organism>
<dbReference type="PANTHER" id="PTHR46586">
    <property type="entry name" value="ANKYRIN REPEAT-CONTAINING PROTEIN"/>
    <property type="match status" value="1"/>
</dbReference>
<dbReference type="EMBL" id="VJMH01000606">
    <property type="protein sequence ID" value="KAF0715281.1"/>
    <property type="molecule type" value="Genomic_DNA"/>
</dbReference>
<protein>
    <submittedName>
        <fullName evidence="6">Aste57867_24146 protein</fullName>
    </submittedName>
    <submittedName>
        <fullName evidence="4">Aste57867_3449 protein</fullName>
    </submittedName>
    <submittedName>
        <fullName evidence="5">Aste57867_3469 protein</fullName>
    </submittedName>
</protein>
<evidence type="ECO:0000313" key="2">
    <source>
        <dbReference type="EMBL" id="KAF0715281.1"/>
    </source>
</evidence>
<reference evidence="1" key="2">
    <citation type="submission" date="2019-06" db="EMBL/GenBank/DDBJ databases">
        <title>Genomics analysis of Aphanomyces spp. identifies a new class of oomycete effector associated with host adaptation.</title>
        <authorList>
            <person name="Gaulin E."/>
        </authorList>
    </citation>
    <scope>NUCLEOTIDE SEQUENCE</scope>
    <source>
        <strain evidence="1">CBS 578.67</strain>
    </source>
</reference>
<dbReference type="EMBL" id="VJMH01007362">
    <property type="protein sequence ID" value="KAF0683830.1"/>
    <property type="molecule type" value="Genomic_DNA"/>
</dbReference>
<dbReference type="EMBL" id="VJMH01000606">
    <property type="protein sequence ID" value="KAF0715301.1"/>
    <property type="molecule type" value="Genomic_DNA"/>
</dbReference>